<sequence>MPLEGVEEMTEYCDASLSGLGCVVMQSGQRRCLVVVKDCDYEILHHPGEANVVADALSRKLCSVFLRIALLKVTMTTSFFEMIRQAQEEASRDGNQNKERLLMNRDSMELLVEMRYSLEEVDQSRFSILPGATKMYRDLKTDYWRSRLKRDVARYVESGLTFLKARVEHQRPYGKMQTLEYRLSSADRWASERKIQTLEDMLRAGVLVFGGSWDTYSPLAEILYRSSIHPSIEMQSYEML</sequence>
<dbReference type="EMBL" id="JARYMX010000005">
    <property type="protein sequence ID" value="KAJ9546280.1"/>
    <property type="molecule type" value="Genomic_DNA"/>
</dbReference>
<reference evidence="1" key="1">
    <citation type="submission" date="2023-03" db="EMBL/GenBank/DDBJ databases">
        <title>Chromosome-scale reference genome and RAD-based genetic map of yellow starthistle (Centaurea solstitialis) reveal putative structural variation and QTLs associated with invader traits.</title>
        <authorList>
            <person name="Reatini B."/>
            <person name="Cang F.A."/>
            <person name="Jiang Q."/>
            <person name="Mckibben M.T.W."/>
            <person name="Barker M.S."/>
            <person name="Rieseberg L.H."/>
            <person name="Dlugosch K.M."/>
        </authorList>
    </citation>
    <scope>NUCLEOTIDE SEQUENCE</scope>
    <source>
        <strain evidence="1">CAN-66</strain>
        <tissue evidence="1">Leaf</tissue>
    </source>
</reference>
<accession>A0AA38T1D6</accession>
<dbReference type="AlphaFoldDB" id="A0AA38T1D6"/>
<dbReference type="Proteomes" id="UP001172457">
    <property type="component" value="Chromosome 5"/>
</dbReference>
<evidence type="ECO:0000313" key="1">
    <source>
        <dbReference type="EMBL" id="KAJ9546280.1"/>
    </source>
</evidence>
<protein>
    <submittedName>
        <fullName evidence="1">Uncharacterized protein</fullName>
    </submittedName>
</protein>
<name>A0AA38T1D6_9ASTR</name>
<organism evidence="1 2">
    <name type="scientific">Centaurea solstitialis</name>
    <name type="common">yellow star-thistle</name>
    <dbReference type="NCBI Taxonomy" id="347529"/>
    <lineage>
        <taxon>Eukaryota</taxon>
        <taxon>Viridiplantae</taxon>
        <taxon>Streptophyta</taxon>
        <taxon>Embryophyta</taxon>
        <taxon>Tracheophyta</taxon>
        <taxon>Spermatophyta</taxon>
        <taxon>Magnoliopsida</taxon>
        <taxon>eudicotyledons</taxon>
        <taxon>Gunneridae</taxon>
        <taxon>Pentapetalae</taxon>
        <taxon>asterids</taxon>
        <taxon>campanulids</taxon>
        <taxon>Asterales</taxon>
        <taxon>Asteraceae</taxon>
        <taxon>Carduoideae</taxon>
        <taxon>Cardueae</taxon>
        <taxon>Centaureinae</taxon>
        <taxon>Centaurea</taxon>
    </lineage>
</organism>
<evidence type="ECO:0000313" key="2">
    <source>
        <dbReference type="Proteomes" id="UP001172457"/>
    </source>
</evidence>
<proteinExistence type="predicted"/>
<comment type="caution">
    <text evidence="1">The sequence shown here is derived from an EMBL/GenBank/DDBJ whole genome shotgun (WGS) entry which is preliminary data.</text>
</comment>
<keyword evidence="2" id="KW-1185">Reference proteome</keyword>
<gene>
    <name evidence="1" type="ORF">OSB04_018823</name>
</gene>